<dbReference type="InterPro" id="IPR041006">
    <property type="entry name" value="Morc_S5"/>
</dbReference>
<comment type="function">
    <text evidence="14">Calsequestrin is a high-capacity, moderate affinity, calcium-binding protein and thus acts as an internal calcium store in muscle. Calcium ions are bound by clusters of acidic residues at the protein surface, especially at the interface between subunits. Can bind around 60 Ca(2+) ions. Regulates the release of lumenal Ca(2+) via the calcium release channel RYR2; this plays an important role in triggering muscle contraction. Plays a role in excitation-contraction coupling in the heart and in regulating the rate of heart beats.</text>
</comment>
<feature type="compositionally biased region" description="Basic residues" evidence="16">
    <location>
        <begin position="813"/>
        <end position="825"/>
    </location>
</feature>
<organism evidence="19 20">
    <name type="scientific">Oryzias javanicus</name>
    <name type="common">Javanese ricefish</name>
    <name type="synonym">Aplocheilus javanicus</name>
    <dbReference type="NCBI Taxonomy" id="123683"/>
    <lineage>
        <taxon>Eukaryota</taxon>
        <taxon>Metazoa</taxon>
        <taxon>Chordata</taxon>
        <taxon>Craniata</taxon>
        <taxon>Vertebrata</taxon>
        <taxon>Euteleostomi</taxon>
        <taxon>Actinopterygii</taxon>
        <taxon>Neopterygii</taxon>
        <taxon>Teleostei</taxon>
        <taxon>Neoteleostei</taxon>
        <taxon>Acanthomorphata</taxon>
        <taxon>Ovalentaria</taxon>
        <taxon>Atherinomorphae</taxon>
        <taxon>Beloniformes</taxon>
        <taxon>Adrianichthyidae</taxon>
        <taxon>Oryziinae</taxon>
        <taxon>Oryzias</taxon>
    </lineage>
</organism>
<keyword evidence="11" id="KW-0514">Muscle protein</keyword>
<gene>
    <name evidence="19" type="ORF">OJAV_G00203880</name>
</gene>
<dbReference type="InterPro" id="IPR011124">
    <property type="entry name" value="Znf_CW"/>
</dbReference>
<dbReference type="AlphaFoldDB" id="A0A437C5G2"/>
<dbReference type="InterPro" id="IPR041859">
    <property type="entry name" value="Calsequestrin_N"/>
</dbReference>
<dbReference type="Gene3D" id="3.30.40.100">
    <property type="match status" value="1"/>
</dbReference>
<keyword evidence="8 15" id="KW-0106">Calcium</keyword>
<reference evidence="19 20" key="2">
    <citation type="submission" date="2019-01" db="EMBL/GenBank/DDBJ databases">
        <title>A chromosome length genome reference of the Java medaka (oryzias javanicus).</title>
        <authorList>
            <person name="Herpin A."/>
            <person name="Takehana Y."/>
            <person name="Naruse K."/>
            <person name="Ansai S."/>
            <person name="Kawaguchi M."/>
        </authorList>
    </citation>
    <scope>NUCLEOTIDE SEQUENCE [LARGE SCALE GENOMIC DNA]</scope>
    <source>
        <strain evidence="19">RS831</strain>
        <tissue evidence="19">Whole body</tissue>
    </source>
</reference>
<dbReference type="CDD" id="cd03066">
    <property type="entry name" value="PDI_b_Calsequestrin_middle"/>
    <property type="match status" value="1"/>
</dbReference>
<feature type="domain" description="CW-type" evidence="18">
    <location>
        <begin position="744"/>
        <end position="796"/>
    </location>
</feature>
<feature type="compositionally biased region" description="Polar residues" evidence="16">
    <location>
        <begin position="1012"/>
        <end position="1036"/>
    </location>
</feature>
<evidence type="ECO:0000256" key="17">
    <source>
        <dbReference type="SAM" id="SignalP"/>
    </source>
</evidence>
<dbReference type="Gene3D" id="3.40.30.10">
    <property type="entry name" value="Glutaredoxin"/>
    <property type="match status" value="3"/>
</dbReference>
<sequence>MLHLWLFLLPCLSLVTLSPAEKGLEFPQYDGKDRVLDINDKNYKRALKKYDMLCLFYHEPIPDNKEQQKKHQMTELVLELVAQVMEEKDIGFGMVDALKDAKVAKKLGLEEEGSVYVFKADRVIEFDGLLSANTLVEFLLDLLDEPVEVLENSLELKAFDRMEADIRLVGYFKSEESEHYEAFKEAAEHFQPYIKFFATFEKSVAKELTLKLNEVDFYEPFMEEPVTIPGKPHSEEELVDFINKHRRPTLRKLRAEDMFETWEDDIEGIHIVAFAEEEDPDGYEFLEILKEVARENTHIPNLSIIWIDPDDFPLLIPHWEKTFKLDLFRPQIGVINVTDSDSVWMEMEDDEDLPTPQELEDWIEDVLSGKLSTKYLHSNSTSHTSSFGAISGLIDNAYDPDVSAKQFWIDKTVIKENLCLTFMDNGNGLDHETMQRMLSFGYSDKKAVKGHKPKGMYGNGFKSGSMRLGKDAIVFSRSKSGMCIGMLSQTYLEKIVRPEHRASLQDILRYSLFQTQGELLAELDAITSSFSEEQTGTRIIIWNLHRKIGNATEFDFETDCHDIRIPSEAISDHSRGSERTSYIPETVYSLRAYCSILYLKPRMQIILRGKKVKTVLIAKSLAYTRKTFYTPKFLRKRVPIIFGFNTKTKDQYGVMMYHKNRLIKAYERVGCQLRANNMGVGVIGIIECNFLDPTHNKQSFIESDIYRKTMSNLGVKLEEYWRETQYENKDKDPNTSIPVEDTVKGPDNYWVQCDQCLKWRKLPIDTDCSELPEKWFCQMNLDPEFRSCDIHEEPENYDDDQSGDDQPLYPKTNKQHKRADKKKKEKPTQQFPSIPTTSESVQESAERAESSLRTSSTIPQPGVSPFVSSELPVVSSIFLKSDSLNALKRAPTSPPSTSKRPKVSLPASISGTLEKRDTYAPSDVENADNTTNVSILESCSTPKPAKPVYDVSQVKKEKTEERENNVCKLDCTDDTAVDVPSEQTTPRCPTETLNSLKEEKPSLASECEKLRYQQQQADETRSQTRSVDFSAPTQAENPRGSAEPKIRFISEDRRSLIELRQNDWRLLVLCAPVLEPVQVDYESNNIDEILKKHLDRSDHKVSK</sequence>
<evidence type="ECO:0000256" key="9">
    <source>
        <dbReference type="ARBA" id="ARBA00022951"/>
    </source>
</evidence>
<keyword evidence="6" id="KW-0863">Zinc-finger</keyword>
<evidence type="ECO:0000256" key="6">
    <source>
        <dbReference type="ARBA" id="ARBA00022771"/>
    </source>
</evidence>
<dbReference type="Proteomes" id="UP000283210">
    <property type="component" value="Chromosome 21"/>
</dbReference>
<dbReference type="GO" id="GO:0030018">
    <property type="term" value="C:Z disc"/>
    <property type="evidence" value="ECO:0007669"/>
    <property type="project" value="TreeGrafter"/>
</dbReference>
<comment type="similarity">
    <text evidence="3 15">Belongs to the calsequestrin family.</text>
</comment>
<evidence type="ECO:0000256" key="12">
    <source>
        <dbReference type="ARBA" id="ARBA00023180"/>
    </source>
</evidence>
<proteinExistence type="inferred from homology"/>
<evidence type="ECO:0000256" key="3">
    <source>
        <dbReference type="ARBA" id="ARBA00010987"/>
    </source>
</evidence>
<keyword evidence="9" id="KW-0703">Sarcoplasmic reticulum</keyword>
<dbReference type="InterPro" id="IPR036890">
    <property type="entry name" value="HATPase_C_sf"/>
</dbReference>
<feature type="compositionally biased region" description="Polar residues" evidence="16">
    <location>
        <begin position="828"/>
        <end position="843"/>
    </location>
</feature>
<feature type="signal peptide" evidence="17">
    <location>
        <begin position="1"/>
        <end position="20"/>
    </location>
</feature>
<dbReference type="Gene3D" id="3.30.565.10">
    <property type="entry name" value="Histidine kinase-like ATPase, C-terminal domain"/>
    <property type="match status" value="1"/>
</dbReference>
<keyword evidence="12" id="KW-0325">Glycoprotein</keyword>
<dbReference type="OrthoDB" id="757982at2759"/>
<dbReference type="Pfam" id="PF01216">
    <property type="entry name" value="Calsequestrin"/>
    <property type="match status" value="1"/>
</dbReference>
<dbReference type="PROSITE" id="PS51050">
    <property type="entry name" value="ZF_CW"/>
    <property type="match status" value="1"/>
</dbReference>
<dbReference type="EMBL" id="CM012457">
    <property type="protein sequence ID" value="RVE57896.1"/>
    <property type="molecule type" value="Genomic_DNA"/>
</dbReference>
<dbReference type="FunFam" id="3.40.30.10:FF:000033">
    <property type="entry name" value="Calsequestrin"/>
    <property type="match status" value="1"/>
</dbReference>
<feature type="region of interest" description="Disordered" evidence="16">
    <location>
        <begin position="791"/>
        <end position="866"/>
    </location>
</feature>
<feature type="chain" id="PRO_5019007557" description="Calsequestrin" evidence="17">
    <location>
        <begin position="21"/>
        <end position="1103"/>
    </location>
</feature>
<dbReference type="PANTHER" id="PTHR10033">
    <property type="entry name" value="CALSEQUESTRIN"/>
    <property type="match status" value="1"/>
</dbReference>
<comment type="subcellular location">
    <subcellularLocation>
        <location evidence="1">Nucleus</location>
    </subcellularLocation>
    <subcellularLocation>
        <location evidence="2">Sarcoplasmic reticulum lumen</location>
    </subcellularLocation>
</comment>
<evidence type="ECO:0000313" key="19">
    <source>
        <dbReference type="EMBL" id="RVE57896.1"/>
    </source>
</evidence>
<evidence type="ECO:0000259" key="18">
    <source>
        <dbReference type="PROSITE" id="PS51050"/>
    </source>
</evidence>
<evidence type="ECO:0000256" key="1">
    <source>
        <dbReference type="ARBA" id="ARBA00004123"/>
    </source>
</evidence>
<dbReference type="FunFam" id="3.40.30.10:FF:000047">
    <property type="entry name" value="Calsequestrin"/>
    <property type="match status" value="1"/>
</dbReference>
<keyword evidence="10" id="KW-0175">Coiled coil</keyword>
<evidence type="ECO:0000256" key="13">
    <source>
        <dbReference type="ARBA" id="ARBA00023242"/>
    </source>
</evidence>
<dbReference type="InterPro" id="IPR036249">
    <property type="entry name" value="Thioredoxin-like_sf"/>
</dbReference>
<evidence type="ECO:0000256" key="2">
    <source>
        <dbReference type="ARBA" id="ARBA00004564"/>
    </source>
</evidence>
<keyword evidence="4" id="KW-0479">Metal-binding</keyword>
<evidence type="ECO:0000256" key="7">
    <source>
        <dbReference type="ARBA" id="ARBA00022833"/>
    </source>
</evidence>
<keyword evidence="5 17" id="KW-0732">Signal</keyword>
<keyword evidence="7" id="KW-0862">Zinc</keyword>
<dbReference type="GO" id="GO:0033018">
    <property type="term" value="C:sarcoplasmic reticulum lumen"/>
    <property type="evidence" value="ECO:0007669"/>
    <property type="project" value="UniProtKB-SubCell"/>
</dbReference>
<evidence type="ECO:0000313" key="20">
    <source>
        <dbReference type="Proteomes" id="UP000283210"/>
    </source>
</evidence>
<protein>
    <recommendedName>
        <fullName evidence="15">Calsequestrin</fullName>
    </recommendedName>
</protein>
<name>A0A437C5G2_ORYJA</name>
<dbReference type="SUPFAM" id="SSF52833">
    <property type="entry name" value="Thioredoxin-like"/>
    <property type="match status" value="3"/>
</dbReference>
<feature type="region of interest" description="Disordered" evidence="16">
    <location>
        <begin position="978"/>
        <end position="1043"/>
    </location>
</feature>
<feature type="region of interest" description="Disordered" evidence="16">
    <location>
        <begin position="888"/>
        <end position="914"/>
    </location>
</feature>
<keyword evidence="20" id="KW-1185">Reference proteome</keyword>
<reference evidence="19 20" key="1">
    <citation type="submission" date="2018-11" db="EMBL/GenBank/DDBJ databases">
        <authorList>
            <person name="Lopez-Roques C."/>
            <person name="Donnadieu C."/>
            <person name="Bouchez O."/>
            <person name="Klopp C."/>
            <person name="Cabau C."/>
            <person name="Zahm M."/>
        </authorList>
    </citation>
    <scope>NUCLEOTIDE SEQUENCE [LARGE SCALE GENOMIC DNA]</scope>
    <source>
        <strain evidence="19">RS831</strain>
        <tissue evidence="19">Whole body</tissue>
    </source>
</reference>
<dbReference type="GO" id="GO:0008270">
    <property type="term" value="F:zinc ion binding"/>
    <property type="evidence" value="ECO:0007669"/>
    <property type="project" value="UniProtKB-KW"/>
</dbReference>
<dbReference type="InterPro" id="IPR041860">
    <property type="entry name" value="Calsequestrin_C"/>
</dbReference>
<dbReference type="InterPro" id="IPR041858">
    <property type="entry name" value="Calsequestrin_middle_dom"/>
</dbReference>
<dbReference type="CDD" id="cd03065">
    <property type="entry name" value="PDI_b_Calsequestrin_N"/>
    <property type="match status" value="1"/>
</dbReference>
<dbReference type="CDD" id="cd03074">
    <property type="entry name" value="PDI_b'_Calsequestrin_C"/>
    <property type="match status" value="1"/>
</dbReference>
<evidence type="ECO:0000256" key="10">
    <source>
        <dbReference type="ARBA" id="ARBA00023054"/>
    </source>
</evidence>
<dbReference type="SUPFAM" id="SSF55874">
    <property type="entry name" value="ATPase domain of HSP90 chaperone/DNA topoisomerase II/histidine kinase"/>
    <property type="match status" value="1"/>
</dbReference>
<evidence type="ECO:0000256" key="4">
    <source>
        <dbReference type="ARBA" id="ARBA00022723"/>
    </source>
</evidence>
<feature type="compositionally biased region" description="Basic and acidic residues" evidence="16">
    <location>
        <begin position="996"/>
        <end position="1011"/>
    </location>
</feature>
<dbReference type="PANTHER" id="PTHR10033:SF15">
    <property type="entry name" value="CALSEQUESTRIN-2"/>
    <property type="match status" value="1"/>
</dbReference>
<dbReference type="GO" id="GO:0010881">
    <property type="term" value="P:regulation of cardiac muscle contraction by regulation of the release of sequestered calcium ion"/>
    <property type="evidence" value="ECO:0007669"/>
    <property type="project" value="TreeGrafter"/>
</dbReference>
<evidence type="ECO:0000256" key="8">
    <source>
        <dbReference type="ARBA" id="ARBA00022837"/>
    </source>
</evidence>
<accession>A0A437C5G2</accession>
<dbReference type="FunFam" id="3.40.30.10:FF:000031">
    <property type="entry name" value="Calsequestrin"/>
    <property type="match status" value="1"/>
</dbReference>
<dbReference type="GO" id="GO:0005634">
    <property type="term" value="C:nucleus"/>
    <property type="evidence" value="ECO:0007669"/>
    <property type="project" value="UniProtKB-SubCell"/>
</dbReference>
<evidence type="ECO:0000256" key="5">
    <source>
        <dbReference type="ARBA" id="ARBA00022729"/>
    </source>
</evidence>
<evidence type="ECO:0000256" key="14">
    <source>
        <dbReference type="ARBA" id="ARBA00046160"/>
    </source>
</evidence>
<dbReference type="GO" id="GO:0005509">
    <property type="term" value="F:calcium ion binding"/>
    <property type="evidence" value="ECO:0007669"/>
    <property type="project" value="InterPro"/>
</dbReference>
<evidence type="ECO:0000256" key="11">
    <source>
        <dbReference type="ARBA" id="ARBA00023179"/>
    </source>
</evidence>
<feature type="compositionally biased region" description="Polar residues" evidence="16">
    <location>
        <begin position="981"/>
        <end position="995"/>
    </location>
</feature>
<dbReference type="InterPro" id="IPR001393">
    <property type="entry name" value="Calsequestrin"/>
</dbReference>
<evidence type="ECO:0000256" key="15">
    <source>
        <dbReference type="RuleBase" id="RU000648"/>
    </source>
</evidence>
<keyword evidence="13" id="KW-0539">Nucleus</keyword>
<dbReference type="PRINTS" id="PR00312">
    <property type="entry name" value="CALSEQUESTRN"/>
</dbReference>
<dbReference type="Pfam" id="PF07496">
    <property type="entry name" value="zf-CW"/>
    <property type="match status" value="1"/>
</dbReference>
<dbReference type="Pfam" id="PF17942">
    <property type="entry name" value="Morc6_S5"/>
    <property type="match status" value="1"/>
</dbReference>
<dbReference type="Pfam" id="PF13589">
    <property type="entry name" value="HATPase_c_3"/>
    <property type="match status" value="1"/>
</dbReference>
<evidence type="ECO:0000256" key="16">
    <source>
        <dbReference type="SAM" id="MobiDB-lite"/>
    </source>
</evidence>